<feature type="region of interest" description="Disordered" evidence="1">
    <location>
        <begin position="591"/>
        <end position="771"/>
    </location>
</feature>
<sequence>MILSEIELEPSSALATKISRACDNPSPPPQIQSFIQTHDNSPFPTHSDQSFLSTPATFQASNSVIADGSSSSAPRPSPPPPPRERSPFFSCGPATFPHANVSMDLIIFDDGNILDIPRPSPVAGPFPDLLAPTPLKRPALSSFLGGINSTSQSTLSDTRTRSLYEQLNEGQEQNNTTSIRVIPASNPPALESPTQLRHSPCASNTGFPAINPVQGNSISLHEAGALDTHLPQPDAPSSRKNTADIVAEETWSPSRPETLSPVSDGVLNDLLTTPETITTPPLHQIPVLTSVFPTNQPPHDRPCTPERQSSPVQQSSPVAIHNVQRPPPERSPWRSYIASTGSPTKFAFKHTLHDPDRTPARRIPIKEAIAQGSASPKKDSSFGPSTGLFGRPVFTRYIRTPTRRSPSDAANDAMVASPKRVRSGSEEPQVSRRPPHFSRPFLRSASDSEIFSPSKPRGIPTFSIVPSGDGGPPCTIPEEPALNSPMKLVHLSPQLRSESRQPSSVAGSRIPRIGVKLYARPHKERQQAKGKEPGHKLLFMTRRSTSGSAPTKPVRLVKSVNVAGSGSSFEDLAVPGSGTVNSGVLSNSQTHITTAQLSPSLKRKRSPEEISSPITAHPAFARRVASVSKPQQTTSPVPPIPPIESGELVKKARVSHVRKVGGDTTSRKCATRSPDTQASADEAGRTGETCPISPSLGSQPPPLSLTLSPAFQSAPGSTSPDVPADPATPPEIPPIPFEFNGSSSNKGSSSNTTRATRSRRVPQPPSDIFGVVRPLPQHRWRPTETPTEGTFPSMSAVALKALTTSNTARNQQNLVAILETEVIRKPGNRPGSPTTRAKTIDEKRKLEQDKGRKERAERRARRASSPLDDSSLTSEDENLSLGPNHRLLRHRRGPGDEEEYESPERAGQSAKRAHTCEAGEPGKKVEVKTVRWDHGLFTTVYFDGLPLQSRTCDKPQIPVACSRGALARSAKALRLDSLGNVVNVTSPMKDLVQENVIIKKFVYDDDAEAAKFDVPKSSSKGKGKKSKG</sequence>
<feature type="region of interest" description="Disordered" evidence="1">
    <location>
        <begin position="65"/>
        <end position="91"/>
    </location>
</feature>
<feature type="region of interest" description="Disordered" evidence="1">
    <location>
        <begin position="290"/>
        <end position="316"/>
    </location>
</feature>
<feature type="region of interest" description="Disordered" evidence="1">
    <location>
        <begin position="168"/>
        <end position="215"/>
    </location>
</feature>
<reference evidence="2" key="1">
    <citation type="journal article" date="2022" name="New Phytol.">
        <title>Evolutionary transition to the ectomycorrhizal habit in the genomes of a hyperdiverse lineage of mushroom-forming fungi.</title>
        <authorList>
            <person name="Looney B."/>
            <person name="Miyauchi S."/>
            <person name="Morin E."/>
            <person name="Drula E."/>
            <person name="Courty P.E."/>
            <person name="Kohler A."/>
            <person name="Kuo A."/>
            <person name="LaButti K."/>
            <person name="Pangilinan J."/>
            <person name="Lipzen A."/>
            <person name="Riley R."/>
            <person name="Andreopoulos W."/>
            <person name="He G."/>
            <person name="Johnson J."/>
            <person name="Nolan M."/>
            <person name="Tritt A."/>
            <person name="Barry K.W."/>
            <person name="Grigoriev I.V."/>
            <person name="Nagy L.G."/>
            <person name="Hibbett D."/>
            <person name="Henrissat B."/>
            <person name="Matheny P.B."/>
            <person name="Labbe J."/>
            <person name="Martin F.M."/>
        </authorList>
    </citation>
    <scope>NUCLEOTIDE SEQUENCE</scope>
    <source>
        <strain evidence="2">BPL690</strain>
    </source>
</reference>
<feature type="compositionally biased region" description="Pro residues" evidence="1">
    <location>
        <begin position="726"/>
        <end position="736"/>
    </location>
</feature>
<feature type="region of interest" description="Disordered" evidence="1">
    <location>
        <begin position="824"/>
        <end position="919"/>
    </location>
</feature>
<protein>
    <submittedName>
        <fullName evidence="2">Uncharacterized protein</fullName>
    </submittedName>
</protein>
<dbReference type="EMBL" id="WTXG01000003">
    <property type="protein sequence ID" value="KAI0306594.1"/>
    <property type="molecule type" value="Genomic_DNA"/>
</dbReference>
<comment type="caution">
    <text evidence="2">The sequence shown here is derived from an EMBL/GenBank/DDBJ whole genome shotgun (WGS) entry which is preliminary data.</text>
</comment>
<proteinExistence type="predicted"/>
<dbReference type="AlphaFoldDB" id="A0AAD4MB32"/>
<feature type="compositionally biased region" description="Low complexity" evidence="1">
    <location>
        <begin position="691"/>
        <end position="709"/>
    </location>
</feature>
<feature type="compositionally biased region" description="Basic and acidic residues" evidence="1">
    <location>
        <begin position="838"/>
        <end position="857"/>
    </location>
</feature>
<feature type="compositionally biased region" description="Low complexity" evidence="1">
    <location>
        <begin position="737"/>
        <end position="755"/>
    </location>
</feature>
<feature type="compositionally biased region" description="Polar residues" evidence="1">
    <location>
        <begin position="37"/>
        <end position="51"/>
    </location>
</feature>
<evidence type="ECO:0000256" key="1">
    <source>
        <dbReference type="SAM" id="MobiDB-lite"/>
    </source>
</evidence>
<evidence type="ECO:0000313" key="2">
    <source>
        <dbReference type="EMBL" id="KAI0306594.1"/>
    </source>
</evidence>
<dbReference type="Proteomes" id="UP001203297">
    <property type="component" value="Unassembled WGS sequence"/>
</dbReference>
<keyword evidence="3" id="KW-1185">Reference proteome</keyword>
<organism evidence="2 3">
    <name type="scientific">Multifurca ochricompacta</name>
    <dbReference type="NCBI Taxonomy" id="376703"/>
    <lineage>
        <taxon>Eukaryota</taxon>
        <taxon>Fungi</taxon>
        <taxon>Dikarya</taxon>
        <taxon>Basidiomycota</taxon>
        <taxon>Agaricomycotina</taxon>
        <taxon>Agaricomycetes</taxon>
        <taxon>Russulales</taxon>
        <taxon>Russulaceae</taxon>
        <taxon>Multifurca</taxon>
    </lineage>
</organism>
<feature type="compositionally biased region" description="Polar residues" evidence="1">
    <location>
        <begin position="192"/>
        <end position="206"/>
    </location>
</feature>
<feature type="region of interest" description="Disordered" evidence="1">
    <location>
        <begin position="19"/>
        <end position="51"/>
    </location>
</feature>
<gene>
    <name evidence="2" type="ORF">B0F90DRAFT_777453</name>
</gene>
<accession>A0AAD4MB32</accession>
<feature type="region of interest" description="Disordered" evidence="1">
    <location>
        <begin position="400"/>
        <end position="457"/>
    </location>
</feature>
<feature type="compositionally biased region" description="Polar residues" evidence="1">
    <location>
        <begin position="663"/>
        <end position="679"/>
    </location>
</feature>
<feature type="compositionally biased region" description="Polar residues" evidence="1">
    <location>
        <begin position="168"/>
        <end position="179"/>
    </location>
</feature>
<feature type="compositionally biased region" description="Polar residues" evidence="1">
    <location>
        <begin position="710"/>
        <end position="720"/>
    </location>
</feature>
<name>A0AAD4MB32_9AGAM</name>
<evidence type="ECO:0000313" key="3">
    <source>
        <dbReference type="Proteomes" id="UP001203297"/>
    </source>
</evidence>